<keyword evidence="6" id="KW-0408">Iron</keyword>
<evidence type="ECO:0000259" key="16">
    <source>
        <dbReference type="Pfam" id="PF07715"/>
    </source>
</evidence>
<dbReference type="PROSITE" id="PS52016">
    <property type="entry name" value="TONB_DEPENDENT_REC_3"/>
    <property type="match status" value="1"/>
</dbReference>
<dbReference type="EMBL" id="JANGBQ010000006">
    <property type="protein sequence ID" value="MCQ5082470.1"/>
    <property type="molecule type" value="Genomic_DNA"/>
</dbReference>
<dbReference type="Gene3D" id="2.40.170.20">
    <property type="entry name" value="TonB-dependent receptor, beta-barrel domain"/>
    <property type="match status" value="1"/>
</dbReference>
<feature type="signal peptide" evidence="14">
    <location>
        <begin position="1"/>
        <end position="20"/>
    </location>
</feature>
<keyword evidence="14" id="KW-0732">Signal</keyword>
<gene>
    <name evidence="17" type="ORF">NE651_06145</name>
</gene>
<comment type="similarity">
    <text evidence="11 12">Belongs to the TonB-dependent receptor family.</text>
</comment>
<comment type="subcellular location">
    <subcellularLocation>
        <location evidence="1 11">Cell outer membrane</location>
        <topology evidence="1 11">Multi-pass membrane protein</topology>
    </subcellularLocation>
</comment>
<evidence type="ECO:0000256" key="14">
    <source>
        <dbReference type="SAM" id="SignalP"/>
    </source>
</evidence>
<dbReference type="InterPro" id="IPR039426">
    <property type="entry name" value="TonB-dep_rcpt-like"/>
</dbReference>
<proteinExistence type="inferred from homology"/>
<reference evidence="17" key="1">
    <citation type="submission" date="2022-06" db="EMBL/GenBank/DDBJ databases">
        <title>Isolation of gut microbiota from human fecal samples.</title>
        <authorList>
            <person name="Pamer E.G."/>
            <person name="Barat B."/>
            <person name="Waligurski E."/>
            <person name="Medina S."/>
            <person name="Paddock L."/>
            <person name="Mostad J."/>
        </authorList>
    </citation>
    <scope>NUCLEOTIDE SEQUENCE</scope>
    <source>
        <strain evidence="17">DFI.6.22</strain>
    </source>
</reference>
<dbReference type="Pfam" id="PF07715">
    <property type="entry name" value="Plug"/>
    <property type="match status" value="1"/>
</dbReference>
<keyword evidence="7" id="KW-0406">Ion transport</keyword>
<keyword evidence="4" id="KW-0410">Iron transport</keyword>
<evidence type="ECO:0000256" key="6">
    <source>
        <dbReference type="ARBA" id="ARBA00023004"/>
    </source>
</evidence>
<keyword evidence="3 11" id="KW-1134">Transmembrane beta strand</keyword>
<dbReference type="PANTHER" id="PTHR32552">
    <property type="entry name" value="FERRICHROME IRON RECEPTOR-RELATED"/>
    <property type="match status" value="1"/>
</dbReference>
<sequence>MHRKQLFIALLLLPLLSAAAGRHSSAPLPAAETAAVRAAAQGQAETEVQAGAAEQATTAGQAVNGGSAGIGGQAGNAGQATFGKYPATEDNSTAEATTDAGEADPAGVDTVIVVDKVQVTAIKQGMVLRSQPVAAAIVGSRAIERGHVDALKNLSQNVPNFYVPDYGSRMTSSIYVRGLGARIDQPVMGLNIDNVPVLNKDNYDMELADAERIEVLRGPQSTLYGRNTMGGVINVYTLSPLAYEGVRLSAEYGSGDSYRFRASSYYRINPDLGMAVTGYYTHTGGFFENLATGEKCDWERMGGGRWKAQWRNRAGLRIDNTLSFSVLEQGGYPYAYVGEEIVHDGQTVIRPGEIRYNDPCSYRRTTLSDGLTVRYDAGSFSVASITSYQYSDDEMILDQDFLPLSYFTLKQARTEHTLTEDIVFRSHERGAYRWLLGAFGFYRHGVMNAPVHFKQTGIEELILSNANEHDPQYTYDAWDNDELLLGSRFRNPSAGGALYHESNYTAGRWRFTAGLRFDYEHTRLRYRSSTQTGYTATDRVSGTTGHYPLSIDIRNTLKRNFTEVLPKFSVLYAFDEIHNLYVSVAKGYKAGGFNTQMFSDVLQQKMMNEMGFGTVYDADKVVSYEPEYSWNYELGGHFSCMEGAVRGDFALFYIDCRDQQLTIFPEGTTTGRMMTNAGRTRSFGGELSLQVSPWQNLDINAAYGYTNAKFVRYNDGKTDYKGNYLPYAPQHTLSANGAWTIPTGVQWLGNIVLQAGVRCAGRIWWNEENSLSQPFYALVEASLRFEQKHYSVDIWGRNLADAGYNVFYFKSIGNEFVQRGRPRTFGITLNINL</sequence>
<dbReference type="RefSeq" id="WP_022332471.1">
    <property type="nucleotide sequence ID" value="NZ_DAWDUM010000002.1"/>
</dbReference>
<evidence type="ECO:0000313" key="17">
    <source>
        <dbReference type="EMBL" id="MCQ5082470.1"/>
    </source>
</evidence>
<dbReference type="Pfam" id="PF00593">
    <property type="entry name" value="TonB_dep_Rec_b-barrel"/>
    <property type="match status" value="1"/>
</dbReference>
<evidence type="ECO:0000256" key="9">
    <source>
        <dbReference type="ARBA" id="ARBA00023136"/>
    </source>
</evidence>
<evidence type="ECO:0000256" key="2">
    <source>
        <dbReference type="ARBA" id="ARBA00022448"/>
    </source>
</evidence>
<name>A0AAJ1CG33_9BACT</name>
<evidence type="ECO:0000256" key="13">
    <source>
        <dbReference type="SAM" id="MobiDB-lite"/>
    </source>
</evidence>
<comment type="caution">
    <text evidence="17">The sequence shown here is derived from an EMBL/GenBank/DDBJ whole genome shotgun (WGS) entry which is preliminary data.</text>
</comment>
<evidence type="ECO:0000256" key="10">
    <source>
        <dbReference type="ARBA" id="ARBA00023237"/>
    </source>
</evidence>
<evidence type="ECO:0000256" key="8">
    <source>
        <dbReference type="ARBA" id="ARBA00023077"/>
    </source>
</evidence>
<dbReference type="AlphaFoldDB" id="A0AAJ1CG33"/>
<feature type="region of interest" description="Disordered" evidence="13">
    <location>
        <begin position="81"/>
        <end position="102"/>
    </location>
</feature>
<keyword evidence="17" id="KW-0675">Receptor</keyword>
<dbReference type="InterPro" id="IPR000531">
    <property type="entry name" value="Beta-barrel_TonB"/>
</dbReference>
<dbReference type="SUPFAM" id="SSF56935">
    <property type="entry name" value="Porins"/>
    <property type="match status" value="1"/>
</dbReference>
<evidence type="ECO:0000256" key="3">
    <source>
        <dbReference type="ARBA" id="ARBA00022452"/>
    </source>
</evidence>
<keyword evidence="9 11" id="KW-0472">Membrane</keyword>
<keyword evidence="2 11" id="KW-0813">Transport</keyword>
<keyword evidence="5 11" id="KW-0812">Transmembrane</keyword>
<dbReference type="InterPro" id="IPR012910">
    <property type="entry name" value="Plug_dom"/>
</dbReference>
<evidence type="ECO:0000256" key="7">
    <source>
        <dbReference type="ARBA" id="ARBA00023065"/>
    </source>
</evidence>
<dbReference type="Proteomes" id="UP001205035">
    <property type="component" value="Unassembled WGS sequence"/>
</dbReference>
<keyword evidence="10 11" id="KW-0998">Cell outer membrane</keyword>
<feature type="domain" description="TonB-dependent receptor plug" evidence="16">
    <location>
        <begin position="128"/>
        <end position="232"/>
    </location>
</feature>
<evidence type="ECO:0000256" key="12">
    <source>
        <dbReference type="RuleBase" id="RU003357"/>
    </source>
</evidence>
<feature type="chain" id="PRO_5042591256" evidence="14">
    <location>
        <begin position="21"/>
        <end position="833"/>
    </location>
</feature>
<evidence type="ECO:0000256" key="11">
    <source>
        <dbReference type="PROSITE-ProRule" id="PRU01360"/>
    </source>
</evidence>
<organism evidence="17 18">
    <name type="scientific">Alistipes onderdonkii</name>
    <dbReference type="NCBI Taxonomy" id="328813"/>
    <lineage>
        <taxon>Bacteria</taxon>
        <taxon>Pseudomonadati</taxon>
        <taxon>Bacteroidota</taxon>
        <taxon>Bacteroidia</taxon>
        <taxon>Bacteroidales</taxon>
        <taxon>Rikenellaceae</taxon>
        <taxon>Alistipes</taxon>
    </lineage>
</organism>
<evidence type="ECO:0000256" key="5">
    <source>
        <dbReference type="ARBA" id="ARBA00022692"/>
    </source>
</evidence>
<dbReference type="GO" id="GO:0006826">
    <property type="term" value="P:iron ion transport"/>
    <property type="evidence" value="ECO:0007669"/>
    <property type="project" value="UniProtKB-KW"/>
</dbReference>
<evidence type="ECO:0000256" key="1">
    <source>
        <dbReference type="ARBA" id="ARBA00004571"/>
    </source>
</evidence>
<evidence type="ECO:0000256" key="4">
    <source>
        <dbReference type="ARBA" id="ARBA00022496"/>
    </source>
</evidence>
<dbReference type="PANTHER" id="PTHR32552:SF81">
    <property type="entry name" value="TONB-DEPENDENT OUTER MEMBRANE RECEPTOR"/>
    <property type="match status" value="1"/>
</dbReference>
<dbReference type="GO" id="GO:0009279">
    <property type="term" value="C:cell outer membrane"/>
    <property type="evidence" value="ECO:0007669"/>
    <property type="project" value="UniProtKB-SubCell"/>
</dbReference>
<feature type="domain" description="TonB-dependent receptor-like beta-barrel" evidence="15">
    <location>
        <begin position="338"/>
        <end position="799"/>
    </location>
</feature>
<evidence type="ECO:0000259" key="15">
    <source>
        <dbReference type="Pfam" id="PF00593"/>
    </source>
</evidence>
<protein>
    <submittedName>
        <fullName evidence="17">TonB-dependent receptor</fullName>
    </submittedName>
</protein>
<dbReference type="InterPro" id="IPR036942">
    <property type="entry name" value="Beta-barrel_TonB_sf"/>
</dbReference>
<accession>A0AAJ1CG33</accession>
<evidence type="ECO:0000313" key="18">
    <source>
        <dbReference type="Proteomes" id="UP001205035"/>
    </source>
</evidence>
<keyword evidence="8 12" id="KW-0798">TonB box</keyword>